<dbReference type="RefSeq" id="XP_016627305.1">
    <property type="nucleotide sequence ID" value="XM_016781527.1"/>
</dbReference>
<evidence type="ECO:0000313" key="2">
    <source>
        <dbReference type="Proteomes" id="UP000053411"/>
    </source>
</evidence>
<protein>
    <submittedName>
        <fullName evidence="1">Uncharacterized protein</fullName>
    </submittedName>
</protein>
<keyword evidence="2" id="KW-1185">Reference proteome</keyword>
<accession>A0A0D2JJ10</accession>
<reference evidence="1 2" key="1">
    <citation type="submission" date="2015-01" db="EMBL/GenBank/DDBJ databases">
        <title>The Genome Sequence of Fonsecaea multimorphosa CBS 102226.</title>
        <authorList>
            <consortium name="The Broad Institute Genomics Platform"/>
            <person name="Cuomo C."/>
            <person name="de Hoog S."/>
            <person name="Gorbushina A."/>
            <person name="Stielow B."/>
            <person name="Teixiera M."/>
            <person name="Abouelleil A."/>
            <person name="Chapman S.B."/>
            <person name="Priest M."/>
            <person name="Young S.K."/>
            <person name="Wortman J."/>
            <person name="Nusbaum C."/>
            <person name="Birren B."/>
        </authorList>
    </citation>
    <scope>NUCLEOTIDE SEQUENCE [LARGE SCALE GENOMIC DNA]</scope>
    <source>
        <strain evidence="1 2">CBS 102226</strain>
    </source>
</reference>
<organism evidence="1 2">
    <name type="scientific">Fonsecaea multimorphosa CBS 102226</name>
    <dbReference type="NCBI Taxonomy" id="1442371"/>
    <lineage>
        <taxon>Eukaryota</taxon>
        <taxon>Fungi</taxon>
        <taxon>Dikarya</taxon>
        <taxon>Ascomycota</taxon>
        <taxon>Pezizomycotina</taxon>
        <taxon>Eurotiomycetes</taxon>
        <taxon>Chaetothyriomycetidae</taxon>
        <taxon>Chaetothyriales</taxon>
        <taxon>Herpotrichiellaceae</taxon>
        <taxon>Fonsecaea</taxon>
    </lineage>
</organism>
<gene>
    <name evidence="1" type="ORF">Z520_11036</name>
</gene>
<evidence type="ECO:0000313" key="1">
    <source>
        <dbReference type="EMBL" id="KIX93182.1"/>
    </source>
</evidence>
<proteinExistence type="predicted"/>
<name>A0A0D2JJ10_9EURO</name>
<dbReference type="GeneID" id="27716782"/>
<sequence>MESRQPRVYTARELEAAQTLATFHLVDIVFHPAGSQFQQPVHPIRFAPRNRGAAPSRQLHPVSGPGSMILPAGSGYFRNVNLTTGLSYVRMAGTPQARQVQLVTVSTALPAATALPRNANSTATSGQPHVHMAGNPHATPDNQVQRRPRYRYSCYLCHHVSLRIGCVANHIVNVHGYQRAQVDRARIEASGVQMG</sequence>
<dbReference type="VEuPathDB" id="FungiDB:Z520_11036"/>
<dbReference type="OrthoDB" id="4161134at2759"/>
<dbReference type="Proteomes" id="UP000053411">
    <property type="component" value="Unassembled WGS sequence"/>
</dbReference>
<dbReference type="AlphaFoldDB" id="A0A0D2JJ10"/>
<dbReference type="EMBL" id="KN848096">
    <property type="protein sequence ID" value="KIX93182.1"/>
    <property type="molecule type" value="Genomic_DNA"/>
</dbReference>